<dbReference type="InterPro" id="IPR058600">
    <property type="entry name" value="YhjD-like"/>
</dbReference>
<gene>
    <name evidence="1" type="ORF">ACFO1S_28845</name>
</gene>
<evidence type="ECO:0000313" key="2">
    <source>
        <dbReference type="Proteomes" id="UP001595755"/>
    </source>
</evidence>
<comment type="caution">
    <text evidence="1">The sequence shown here is derived from an EMBL/GenBank/DDBJ whole genome shotgun (WGS) entry which is preliminary data.</text>
</comment>
<dbReference type="Proteomes" id="UP001595755">
    <property type="component" value="Unassembled WGS sequence"/>
</dbReference>
<keyword evidence="2" id="KW-1185">Reference proteome</keyword>
<reference evidence="2" key="1">
    <citation type="journal article" date="2019" name="Int. J. Syst. Evol. Microbiol.">
        <title>The Global Catalogue of Microorganisms (GCM) 10K type strain sequencing project: providing services to taxonomists for standard genome sequencing and annotation.</title>
        <authorList>
            <consortium name="The Broad Institute Genomics Platform"/>
            <consortium name="The Broad Institute Genome Sequencing Center for Infectious Disease"/>
            <person name="Wu L."/>
            <person name="Ma J."/>
        </authorList>
    </citation>
    <scope>NUCLEOTIDE SEQUENCE [LARGE SCALE GENOMIC DNA]</scope>
    <source>
        <strain evidence="2">CGMCC 4.1641</strain>
    </source>
</reference>
<evidence type="ECO:0000313" key="1">
    <source>
        <dbReference type="EMBL" id="MFC4307442.1"/>
    </source>
</evidence>
<accession>A0ABV8SKE2</accession>
<dbReference type="Pfam" id="PF26325">
    <property type="entry name" value="YhjD"/>
    <property type="match status" value="1"/>
</dbReference>
<dbReference type="EMBL" id="JBHSED010000074">
    <property type="protein sequence ID" value="MFC4307442.1"/>
    <property type="molecule type" value="Genomic_DNA"/>
</dbReference>
<protein>
    <submittedName>
        <fullName evidence="1">Uncharacterized protein</fullName>
    </submittedName>
</protein>
<organism evidence="1 2">
    <name type="scientific">Cohnella boryungensis</name>
    <dbReference type="NCBI Taxonomy" id="768479"/>
    <lineage>
        <taxon>Bacteria</taxon>
        <taxon>Bacillati</taxon>
        <taxon>Bacillota</taxon>
        <taxon>Bacilli</taxon>
        <taxon>Bacillales</taxon>
        <taxon>Paenibacillaceae</taxon>
        <taxon>Cohnella</taxon>
    </lineage>
</organism>
<sequence>MSTRKLPASVTREEHQLVQDFLVIPIMLDYIDEDISVIEKCGLKTDLLLINALRKVREDIFAEQFDLRSKMKRSGIKVIENKSTDLGVNAAYLCRGYRHNMSLFWSLIRAEILSKASQYTGIQLTTG</sequence>
<dbReference type="RefSeq" id="WP_204603162.1">
    <property type="nucleotide sequence ID" value="NZ_JBHSED010000074.1"/>
</dbReference>
<name>A0ABV8SKE2_9BACL</name>
<proteinExistence type="predicted"/>